<reference evidence="2 3" key="1">
    <citation type="submission" date="2024-03" db="EMBL/GenBank/DDBJ databases">
        <title>High-quality draft genome sequence of Oceanobacter sp. wDCs-4.</title>
        <authorList>
            <person name="Dong C."/>
        </authorList>
    </citation>
    <scope>NUCLEOTIDE SEQUENCE [LARGE SCALE GENOMIC DNA]</scope>
    <source>
        <strain evidence="3">wDCs-4</strain>
    </source>
</reference>
<dbReference type="InterPro" id="IPR006311">
    <property type="entry name" value="TAT_signal"/>
</dbReference>
<gene>
    <name evidence="2" type="ORF">WG929_09535</name>
</gene>
<dbReference type="PANTHER" id="PTHR43737">
    <property type="entry name" value="BLL7424 PROTEIN"/>
    <property type="match status" value="1"/>
</dbReference>
<evidence type="ECO:0000313" key="2">
    <source>
        <dbReference type="EMBL" id="MFK4752645.1"/>
    </source>
</evidence>
<keyword evidence="1" id="KW-0732">Signal</keyword>
<dbReference type="NCBIfam" id="TIGR01409">
    <property type="entry name" value="TAT_signal_seq"/>
    <property type="match status" value="1"/>
</dbReference>
<dbReference type="EMBL" id="JBBKTX010000010">
    <property type="protein sequence ID" value="MFK4752645.1"/>
    <property type="molecule type" value="Genomic_DNA"/>
</dbReference>
<dbReference type="InterPro" id="IPR019546">
    <property type="entry name" value="TAT_signal_bac_arc"/>
</dbReference>
<evidence type="ECO:0000313" key="3">
    <source>
        <dbReference type="Proteomes" id="UP001620597"/>
    </source>
</evidence>
<dbReference type="PROSITE" id="PS51318">
    <property type="entry name" value="TAT"/>
    <property type="match status" value="1"/>
</dbReference>
<accession>A0ABW8NI57</accession>
<dbReference type="PANTHER" id="PTHR43737:SF1">
    <property type="entry name" value="DUF1501 DOMAIN-CONTAINING PROTEIN"/>
    <property type="match status" value="1"/>
</dbReference>
<dbReference type="Pfam" id="PF07394">
    <property type="entry name" value="DUF1501"/>
    <property type="match status" value="1"/>
</dbReference>
<evidence type="ECO:0000256" key="1">
    <source>
        <dbReference type="ARBA" id="ARBA00022729"/>
    </source>
</evidence>
<dbReference type="Proteomes" id="UP001620597">
    <property type="component" value="Unassembled WGS sequence"/>
</dbReference>
<comment type="caution">
    <text evidence="2">The sequence shown here is derived from an EMBL/GenBank/DDBJ whole genome shotgun (WGS) entry which is preliminary data.</text>
</comment>
<dbReference type="RefSeq" id="WP_416205850.1">
    <property type="nucleotide sequence ID" value="NZ_JBBKTX010000010.1"/>
</dbReference>
<name>A0ABW8NI57_9GAMM</name>
<proteinExistence type="predicted"/>
<keyword evidence="3" id="KW-1185">Reference proteome</keyword>
<organism evidence="2 3">
    <name type="scientific">Oceanobacter antarcticus</name>
    <dbReference type="NCBI Taxonomy" id="3133425"/>
    <lineage>
        <taxon>Bacteria</taxon>
        <taxon>Pseudomonadati</taxon>
        <taxon>Pseudomonadota</taxon>
        <taxon>Gammaproteobacteria</taxon>
        <taxon>Oceanospirillales</taxon>
        <taxon>Oceanospirillaceae</taxon>
        <taxon>Oceanobacter</taxon>
    </lineage>
</organism>
<sequence length="528" mass="57847">MADKRHPCWSRRHFLQRAGATGLLTAAGAGVMSRSWGNSSHADVGPRLPAGKDYKALICLFLYGGNDSWNLLIPSANEGSEVEEGFGYQTYASRRAGLAVKQQSLEISTGQVGSAAANPYHQKDAAASYLKGLYKVDKQWSVNGCAPELARLQQHNRLAWVVNSGVLVEPVDRQQYESGILPSFLFAHNHQQRYLATADGTAHESLGWAGRLADLWQSGSVNGIDHAHLFGMNMALGGRKPMFASQSAPERVLPAGKPLKMDSINQTGPANEQRRADVLNALITLPRRDLFEQLFASRQQTTMEMLTRLNAEWQNTHDYSSLTGSYGEPLFSMPDQGLIGLGDRLPAGLLRQLETVARMVEIGKRQGLRRQIFFVSMGGFDTHAQQANKHPLLLRNLSLSVWHFQQAIRALGMEDKVTLYSQSDFARTLQNNGDGTDHAWGGQQFVVGGAVNAGIYGAMPDLRVDSLQSVPDNRGRMIPGLANEQTLAALANWFGVAASDMIHLFPHLTNFQASDSVASAWLPLMKNT</sequence>
<protein>
    <submittedName>
        <fullName evidence="2">DUF1501 domain-containing protein</fullName>
    </submittedName>
</protein>
<dbReference type="InterPro" id="IPR010869">
    <property type="entry name" value="DUF1501"/>
</dbReference>